<dbReference type="FunFam" id="2.40.10.10:FF:000036">
    <property type="entry name" value="Trypsin beta"/>
    <property type="match status" value="1"/>
</dbReference>
<protein>
    <recommendedName>
        <fullName evidence="8">Peptidase S1 domain-containing protein</fullName>
    </recommendedName>
</protein>
<dbReference type="InterPro" id="IPR001314">
    <property type="entry name" value="Peptidase_S1A"/>
</dbReference>
<dbReference type="InterPro" id="IPR009003">
    <property type="entry name" value="Peptidase_S1_PA"/>
</dbReference>
<keyword evidence="6" id="KW-0720">Serine protease</keyword>
<keyword evidence="7" id="KW-1015">Disulfide bond</keyword>
<evidence type="ECO:0000256" key="4">
    <source>
        <dbReference type="ARBA" id="ARBA00022670"/>
    </source>
</evidence>
<dbReference type="SUPFAM" id="SSF50494">
    <property type="entry name" value="Trypsin-like serine proteases"/>
    <property type="match status" value="2"/>
</dbReference>
<dbReference type="AlphaFoldDB" id="A0A1A9ZAN9"/>
<reference evidence="9" key="2">
    <citation type="submission" date="2020-05" db="UniProtKB">
        <authorList>
            <consortium name="EnsemblMetazoa"/>
        </authorList>
    </citation>
    <scope>IDENTIFICATION</scope>
    <source>
        <strain evidence="9">IAEA</strain>
    </source>
</reference>
<dbReference type="InterPro" id="IPR001254">
    <property type="entry name" value="Trypsin_dom"/>
</dbReference>
<dbReference type="Gene3D" id="2.40.10.10">
    <property type="entry name" value="Trypsin-like serine proteases"/>
    <property type="match status" value="3"/>
</dbReference>
<evidence type="ECO:0000256" key="5">
    <source>
        <dbReference type="ARBA" id="ARBA00022801"/>
    </source>
</evidence>
<feature type="domain" description="Peptidase S1" evidence="8">
    <location>
        <begin position="1"/>
        <end position="290"/>
    </location>
</feature>
<keyword evidence="10" id="KW-1185">Reference proteome</keyword>
<dbReference type="InterPro" id="IPR033116">
    <property type="entry name" value="TRYPSIN_SER"/>
</dbReference>
<dbReference type="PANTHER" id="PTHR24276">
    <property type="entry name" value="POLYSERASE-RELATED"/>
    <property type="match status" value="1"/>
</dbReference>
<dbReference type="InterPro" id="IPR050430">
    <property type="entry name" value="Peptidase_S1"/>
</dbReference>
<evidence type="ECO:0000256" key="3">
    <source>
        <dbReference type="ARBA" id="ARBA00022525"/>
    </source>
</evidence>
<name>A0A1A9ZAN9_GLOPL</name>
<proteinExistence type="inferred from homology"/>
<evidence type="ECO:0000256" key="1">
    <source>
        <dbReference type="ARBA" id="ARBA00004239"/>
    </source>
</evidence>
<dbReference type="SMART" id="SM00020">
    <property type="entry name" value="Tryp_SPc"/>
    <property type="match status" value="1"/>
</dbReference>
<keyword evidence="3" id="KW-0964">Secreted</keyword>
<dbReference type="PROSITE" id="PS50240">
    <property type="entry name" value="TRYPSIN_DOM"/>
    <property type="match status" value="1"/>
</dbReference>
<dbReference type="InterPro" id="IPR043504">
    <property type="entry name" value="Peptidase_S1_PA_chymotrypsin"/>
</dbReference>
<dbReference type="VEuPathDB" id="VectorBase:GPAI008861"/>
<dbReference type="GO" id="GO:0005576">
    <property type="term" value="C:extracellular region"/>
    <property type="evidence" value="ECO:0007669"/>
    <property type="project" value="UniProtKB-SubCell"/>
</dbReference>
<comment type="subcellular location">
    <subcellularLocation>
        <location evidence="1">Secreted</location>
        <location evidence="1">Extracellular space</location>
    </subcellularLocation>
</comment>
<evidence type="ECO:0000256" key="2">
    <source>
        <dbReference type="ARBA" id="ARBA00007664"/>
    </source>
</evidence>
<dbReference type="GO" id="GO:0006508">
    <property type="term" value="P:proteolysis"/>
    <property type="evidence" value="ECO:0007669"/>
    <property type="project" value="UniProtKB-KW"/>
</dbReference>
<dbReference type="Pfam" id="PF00089">
    <property type="entry name" value="Trypsin"/>
    <property type="match status" value="1"/>
</dbReference>
<dbReference type="Proteomes" id="UP000092445">
    <property type="component" value="Unassembled WGS sequence"/>
</dbReference>
<dbReference type="PRINTS" id="PR00722">
    <property type="entry name" value="CHYMOTRYPSIN"/>
</dbReference>
<organism evidence="9 10">
    <name type="scientific">Glossina pallidipes</name>
    <name type="common">Tsetse fly</name>
    <dbReference type="NCBI Taxonomy" id="7398"/>
    <lineage>
        <taxon>Eukaryota</taxon>
        <taxon>Metazoa</taxon>
        <taxon>Ecdysozoa</taxon>
        <taxon>Arthropoda</taxon>
        <taxon>Hexapoda</taxon>
        <taxon>Insecta</taxon>
        <taxon>Pterygota</taxon>
        <taxon>Neoptera</taxon>
        <taxon>Endopterygota</taxon>
        <taxon>Diptera</taxon>
        <taxon>Brachycera</taxon>
        <taxon>Muscomorpha</taxon>
        <taxon>Hippoboscoidea</taxon>
        <taxon>Glossinidae</taxon>
        <taxon>Glossina</taxon>
    </lineage>
</organism>
<evidence type="ECO:0000313" key="10">
    <source>
        <dbReference type="Proteomes" id="UP000092445"/>
    </source>
</evidence>
<reference evidence="10" key="1">
    <citation type="submission" date="2014-03" db="EMBL/GenBank/DDBJ databases">
        <authorList>
            <person name="Aksoy S."/>
            <person name="Warren W."/>
            <person name="Wilson R.K."/>
        </authorList>
    </citation>
    <scope>NUCLEOTIDE SEQUENCE [LARGE SCALE GENOMIC DNA]</scope>
    <source>
        <strain evidence="10">IAEA</strain>
    </source>
</reference>
<comment type="similarity">
    <text evidence="2">Belongs to the peptidase S1 family.</text>
</comment>
<evidence type="ECO:0000259" key="8">
    <source>
        <dbReference type="PROSITE" id="PS50240"/>
    </source>
</evidence>
<dbReference type="PANTHER" id="PTHR24276:SF91">
    <property type="entry name" value="AT26814P-RELATED"/>
    <property type="match status" value="1"/>
</dbReference>
<sequence>MIISFVYNRREAACRGRGPMNSDDIEVVAGTPKRLQKVNTTQSSIAEKLVVHRRYVSFSVQYDIGLIKLKDEFKLNEYAVAAISLPTSAPVDGMECTLLGWGRMYQNGPLPDAVLYVSLDLLTYKSCKERLIIINAGNICGWDPNNNMKGACKGDSGGPLICDDCVSGIVSYGMDCDVGVPDAYTNNGPMADQIQGNTIGVLTHTSCARTVAPINDGKLCAFDEHHVEKGACKGDSGGPLICNEKRNFSIRSIKGTVSGIVSSRENCDWGIPTTLTNVYYFLEWIEKNVAQRIAYATQIKC</sequence>
<dbReference type="STRING" id="7398.A0A1A9ZAN9"/>
<keyword evidence="5" id="KW-0378">Hydrolase</keyword>
<dbReference type="PROSITE" id="PS00135">
    <property type="entry name" value="TRYPSIN_SER"/>
    <property type="match status" value="2"/>
</dbReference>
<dbReference type="GO" id="GO:0004252">
    <property type="term" value="F:serine-type endopeptidase activity"/>
    <property type="evidence" value="ECO:0007669"/>
    <property type="project" value="InterPro"/>
</dbReference>
<evidence type="ECO:0000313" key="9">
    <source>
        <dbReference type="EnsemblMetazoa" id="GPAI008861-PA"/>
    </source>
</evidence>
<dbReference type="CDD" id="cd00190">
    <property type="entry name" value="Tryp_SPc"/>
    <property type="match status" value="1"/>
</dbReference>
<dbReference type="EnsemblMetazoa" id="GPAI008861-RA">
    <property type="protein sequence ID" value="GPAI008861-PA"/>
    <property type="gene ID" value="GPAI008861"/>
</dbReference>
<evidence type="ECO:0000256" key="7">
    <source>
        <dbReference type="ARBA" id="ARBA00023157"/>
    </source>
</evidence>
<evidence type="ECO:0000256" key="6">
    <source>
        <dbReference type="ARBA" id="ARBA00022825"/>
    </source>
</evidence>
<accession>A0A1A9ZAN9</accession>
<keyword evidence="4" id="KW-0645">Protease</keyword>